<dbReference type="EMBL" id="JH431708">
    <property type="status" value="NOT_ANNOTATED_CDS"/>
    <property type="molecule type" value="Genomic_DNA"/>
</dbReference>
<name>T1IZ54_STRMM</name>
<protein>
    <submittedName>
        <fullName evidence="2">Uncharacterized protein</fullName>
    </submittedName>
</protein>
<dbReference type="HOGENOM" id="CLU_2834392_0_0_1"/>
<reference evidence="3" key="1">
    <citation type="submission" date="2011-05" db="EMBL/GenBank/DDBJ databases">
        <authorList>
            <person name="Richards S.R."/>
            <person name="Qu J."/>
            <person name="Jiang H."/>
            <person name="Jhangiani S.N."/>
            <person name="Agravi P."/>
            <person name="Goodspeed R."/>
            <person name="Gross S."/>
            <person name="Mandapat C."/>
            <person name="Jackson L."/>
            <person name="Mathew T."/>
            <person name="Pu L."/>
            <person name="Thornton R."/>
            <person name="Saada N."/>
            <person name="Wilczek-Boney K.B."/>
            <person name="Lee S."/>
            <person name="Kovar C."/>
            <person name="Wu Y."/>
            <person name="Scherer S.E."/>
            <person name="Worley K.C."/>
            <person name="Muzny D.M."/>
            <person name="Gibbs R."/>
        </authorList>
    </citation>
    <scope>NUCLEOTIDE SEQUENCE</scope>
    <source>
        <strain evidence="3">Brora</strain>
    </source>
</reference>
<keyword evidence="1" id="KW-0732">Signal</keyword>
<dbReference type="EnsemblMetazoa" id="SMAR006525-RA">
    <property type="protein sequence ID" value="SMAR006525-PA"/>
    <property type="gene ID" value="SMAR006525"/>
</dbReference>
<dbReference type="PhylomeDB" id="T1IZ54"/>
<evidence type="ECO:0000256" key="1">
    <source>
        <dbReference type="SAM" id="SignalP"/>
    </source>
</evidence>
<sequence length="66" mass="7661">MQGTLFRCFFFFLVLAATEFVLGESSSCREEPDLCPEDYFCYTTQEYPDGFCRSYPNPKQDSFLDG</sequence>
<keyword evidence="3" id="KW-1185">Reference proteome</keyword>
<feature type="chain" id="PRO_5004590168" evidence="1">
    <location>
        <begin position="24"/>
        <end position="66"/>
    </location>
</feature>
<proteinExistence type="predicted"/>
<reference evidence="2" key="2">
    <citation type="submission" date="2015-02" db="UniProtKB">
        <authorList>
            <consortium name="EnsemblMetazoa"/>
        </authorList>
    </citation>
    <scope>IDENTIFICATION</scope>
</reference>
<evidence type="ECO:0000313" key="2">
    <source>
        <dbReference type="EnsemblMetazoa" id="SMAR006525-PA"/>
    </source>
</evidence>
<organism evidence="2 3">
    <name type="scientific">Strigamia maritima</name>
    <name type="common">European centipede</name>
    <name type="synonym">Geophilus maritimus</name>
    <dbReference type="NCBI Taxonomy" id="126957"/>
    <lineage>
        <taxon>Eukaryota</taxon>
        <taxon>Metazoa</taxon>
        <taxon>Ecdysozoa</taxon>
        <taxon>Arthropoda</taxon>
        <taxon>Myriapoda</taxon>
        <taxon>Chilopoda</taxon>
        <taxon>Pleurostigmophora</taxon>
        <taxon>Geophilomorpha</taxon>
        <taxon>Linotaeniidae</taxon>
        <taxon>Strigamia</taxon>
    </lineage>
</organism>
<feature type="signal peptide" evidence="1">
    <location>
        <begin position="1"/>
        <end position="23"/>
    </location>
</feature>
<evidence type="ECO:0000313" key="3">
    <source>
        <dbReference type="Proteomes" id="UP000014500"/>
    </source>
</evidence>
<dbReference type="AlphaFoldDB" id="T1IZ54"/>
<dbReference type="Proteomes" id="UP000014500">
    <property type="component" value="Unassembled WGS sequence"/>
</dbReference>
<accession>T1IZ54</accession>